<accession>R1I1G7</accession>
<evidence type="ECO:0000256" key="1">
    <source>
        <dbReference type="ARBA" id="ARBA00006817"/>
    </source>
</evidence>
<dbReference type="InterPro" id="IPR013538">
    <property type="entry name" value="ASHA1/2-like_C"/>
</dbReference>
<dbReference type="AlphaFoldDB" id="R1I1G7"/>
<dbReference type="SUPFAM" id="SSF55961">
    <property type="entry name" value="Bet v1-like"/>
    <property type="match status" value="1"/>
</dbReference>
<sequence>MTVLHSTFSLERTYPVPPERVFAAWADPAAKERWFVSAGAHELDFRVGGRETVDGRTPEGGALTFVATFHDIVPEQRIVFSGTLSGDGTLATVSTTTVELFGEGDGTRLVLTEQDTFLDGAEKPEWREQGTGEWLDRLGDELKA</sequence>
<gene>
    <name evidence="3" type="ORF">H480_21812</name>
</gene>
<comment type="caution">
    <text evidence="3">The sequence shown here is derived from an EMBL/GenBank/DDBJ whole genome shotgun (WGS) entry which is preliminary data.</text>
</comment>
<evidence type="ECO:0000313" key="4">
    <source>
        <dbReference type="Proteomes" id="UP000014139"/>
    </source>
</evidence>
<dbReference type="Gene3D" id="3.30.530.20">
    <property type="match status" value="1"/>
</dbReference>
<dbReference type="EMBL" id="AOUO01000317">
    <property type="protein sequence ID" value="EOD66366.1"/>
    <property type="molecule type" value="Genomic_DNA"/>
</dbReference>
<organism evidence="3 4">
    <name type="scientific">Amycolatopsis vancoresmycina DSM 44592</name>
    <dbReference type="NCBI Taxonomy" id="1292037"/>
    <lineage>
        <taxon>Bacteria</taxon>
        <taxon>Bacillati</taxon>
        <taxon>Actinomycetota</taxon>
        <taxon>Actinomycetes</taxon>
        <taxon>Pseudonocardiales</taxon>
        <taxon>Pseudonocardiaceae</taxon>
        <taxon>Amycolatopsis</taxon>
    </lineage>
</organism>
<proteinExistence type="inferred from homology"/>
<dbReference type="RefSeq" id="WP_003091211.1">
    <property type="nucleotide sequence ID" value="NZ_AOUO01000317.1"/>
</dbReference>
<evidence type="ECO:0000259" key="2">
    <source>
        <dbReference type="Pfam" id="PF08327"/>
    </source>
</evidence>
<comment type="similarity">
    <text evidence="1">Belongs to the AHA1 family.</text>
</comment>
<protein>
    <submittedName>
        <fullName evidence="3">Activator of HSP90 ATPase</fullName>
    </submittedName>
</protein>
<dbReference type="Pfam" id="PF08327">
    <property type="entry name" value="AHSA1"/>
    <property type="match status" value="1"/>
</dbReference>
<feature type="domain" description="Activator of Hsp90 ATPase homologue 1/2-like C-terminal" evidence="2">
    <location>
        <begin position="16"/>
        <end position="142"/>
    </location>
</feature>
<dbReference type="InterPro" id="IPR023393">
    <property type="entry name" value="START-like_dom_sf"/>
</dbReference>
<dbReference type="Proteomes" id="UP000014139">
    <property type="component" value="Unassembled WGS sequence"/>
</dbReference>
<dbReference type="CDD" id="cd08900">
    <property type="entry name" value="SRPBCC_CalC_Aha1-like_7"/>
    <property type="match status" value="1"/>
</dbReference>
<dbReference type="PATRIC" id="fig|1292037.4.peg.4133"/>
<dbReference type="eggNOG" id="COG3832">
    <property type="taxonomic scope" value="Bacteria"/>
</dbReference>
<evidence type="ECO:0000313" key="3">
    <source>
        <dbReference type="EMBL" id="EOD66366.1"/>
    </source>
</evidence>
<reference evidence="3 4" key="1">
    <citation type="submission" date="2013-02" db="EMBL/GenBank/DDBJ databases">
        <title>Draft genome sequence of Amycolatopsis vancoresmycina strain DSM 44592T.</title>
        <authorList>
            <person name="Kumar S."/>
            <person name="Kaur N."/>
            <person name="Kaur C."/>
            <person name="Raghava G.P.S."/>
            <person name="Mayilraj S."/>
        </authorList>
    </citation>
    <scope>NUCLEOTIDE SEQUENCE [LARGE SCALE GENOMIC DNA]</scope>
    <source>
        <strain evidence="3 4">DSM 44592</strain>
    </source>
</reference>
<name>R1I1G7_9PSEU</name>
<dbReference type="OrthoDB" id="9803476at2"/>
<keyword evidence="4" id="KW-1185">Reference proteome</keyword>